<dbReference type="InterPro" id="IPR003439">
    <property type="entry name" value="ABC_transporter-like_ATP-bd"/>
</dbReference>
<feature type="region of interest" description="Disordered" evidence="3">
    <location>
        <begin position="213"/>
        <end position="237"/>
    </location>
</feature>
<evidence type="ECO:0000256" key="3">
    <source>
        <dbReference type="SAM" id="MobiDB-lite"/>
    </source>
</evidence>
<evidence type="ECO:0000259" key="4">
    <source>
        <dbReference type="PROSITE" id="PS50893"/>
    </source>
</evidence>
<dbReference type="Gene3D" id="3.40.50.300">
    <property type="entry name" value="P-loop containing nucleotide triphosphate hydrolases"/>
    <property type="match status" value="3"/>
</dbReference>
<evidence type="ECO:0000313" key="5">
    <source>
        <dbReference type="EMBL" id="MED4130129.1"/>
    </source>
</evidence>
<evidence type="ECO:0000313" key="6">
    <source>
        <dbReference type="Proteomes" id="UP001341820"/>
    </source>
</evidence>
<dbReference type="SMART" id="SM00382">
    <property type="entry name" value="AAA"/>
    <property type="match status" value="2"/>
</dbReference>
<dbReference type="PROSITE" id="PS50893">
    <property type="entry name" value="ABC_TRANSPORTER_2"/>
    <property type="match status" value="2"/>
</dbReference>
<proteinExistence type="predicted"/>
<comment type="caution">
    <text evidence="5">The sequence shown here is derived from an EMBL/GenBank/DDBJ whole genome shotgun (WGS) entry which is preliminary data.</text>
</comment>
<keyword evidence="6" id="KW-1185">Reference proteome</keyword>
<reference evidence="5 6" key="1">
    <citation type="submission" date="2023-03" db="EMBL/GenBank/DDBJ databases">
        <title>Bacillus Genome Sequencing.</title>
        <authorList>
            <person name="Dunlap C."/>
        </authorList>
    </citation>
    <scope>NUCLEOTIDE SEQUENCE [LARGE SCALE GENOMIC DNA]</scope>
    <source>
        <strain evidence="5 6">B-4107</strain>
    </source>
</reference>
<feature type="domain" description="ABC transporter" evidence="4">
    <location>
        <begin position="297"/>
        <end position="498"/>
    </location>
</feature>
<dbReference type="NCBIfam" id="NF000355">
    <property type="entry name" value="ribo_prot_ABC_F"/>
    <property type="match status" value="1"/>
</dbReference>
<evidence type="ECO:0000256" key="2">
    <source>
        <dbReference type="ARBA" id="ARBA00022840"/>
    </source>
</evidence>
<organism evidence="5 6">
    <name type="scientific">Shouchella miscanthi</name>
    <dbReference type="NCBI Taxonomy" id="2598861"/>
    <lineage>
        <taxon>Bacteria</taxon>
        <taxon>Bacillati</taxon>
        <taxon>Bacillota</taxon>
        <taxon>Bacilli</taxon>
        <taxon>Bacillales</taxon>
        <taxon>Bacillaceae</taxon>
        <taxon>Shouchella</taxon>
    </lineage>
</organism>
<sequence>MEQLVVELSGVHVTHGDQLILEIDRLPIYQFDRIGIVGENGSGKSTLLNVLEGRVQSNRGHIHRHIHFAYFAQKEAYEKEKVEGEWISRLEVPNRSQADMSGGEQTRLKLAQLFSTYQEGMLLDEPTTHLDEKGVDFLVEELRHYYGALVIVSHDRYVLDQLVTTIWELKDGQVKEYSGNYSAYEAQKRMEQKVQQEQHERIKTEKKRLLAAAEEKKKKARHLTSGNRSMSKKETKATANRMFMTKSKGTSEKSIQRAAKALEQRAQQLPEVDAVESERPIVFHQPAYLQIHNKVPIFANQLTVKKQDRVLIEDASFQFPLGKTIAITGKNGSGKTTLLQSIVNRNEGITVSPNVRFGSYQQFNFQRKEKISILESMKQNSEQEEGQIRSALAAMGFVGNDVKKNVSDLSGGESIRLQLCHLFLGAWNVLVLDEPTTFLDVQSIKALEKCIKAYKGTVILVSHDRTFLQEVADVLYTIENRKLLKGDGKNESSRNHTIS</sequence>
<protein>
    <submittedName>
        <fullName evidence="5">ABC-F type ribosomal protection protein</fullName>
    </submittedName>
</protein>
<accession>A0ABU6NRC1</accession>
<dbReference type="Pfam" id="PF00005">
    <property type="entry name" value="ABC_tran"/>
    <property type="match status" value="2"/>
</dbReference>
<keyword evidence="1" id="KW-0547">Nucleotide-binding</keyword>
<dbReference type="PROSITE" id="PS00211">
    <property type="entry name" value="ABC_TRANSPORTER_1"/>
    <property type="match status" value="1"/>
</dbReference>
<dbReference type="Proteomes" id="UP001341820">
    <property type="component" value="Unassembled WGS sequence"/>
</dbReference>
<dbReference type="InterPro" id="IPR051309">
    <property type="entry name" value="ABCF_ATPase"/>
</dbReference>
<keyword evidence="2" id="KW-0067">ATP-binding</keyword>
<dbReference type="InterPro" id="IPR003593">
    <property type="entry name" value="AAA+_ATPase"/>
</dbReference>
<dbReference type="EMBL" id="JAROAS010000052">
    <property type="protein sequence ID" value="MED4130129.1"/>
    <property type="molecule type" value="Genomic_DNA"/>
</dbReference>
<evidence type="ECO:0000256" key="1">
    <source>
        <dbReference type="ARBA" id="ARBA00022741"/>
    </source>
</evidence>
<dbReference type="SUPFAM" id="SSF52540">
    <property type="entry name" value="P-loop containing nucleoside triphosphate hydrolases"/>
    <property type="match status" value="2"/>
</dbReference>
<gene>
    <name evidence="5" type="primary">abc-f</name>
    <name evidence="5" type="ORF">P5F74_18605</name>
</gene>
<dbReference type="CDD" id="cd03221">
    <property type="entry name" value="ABCF_EF-3"/>
    <property type="match status" value="2"/>
</dbReference>
<name>A0ABU6NRC1_9BACI</name>
<dbReference type="PANTHER" id="PTHR42855:SF2">
    <property type="entry name" value="DRUG RESISTANCE ABC TRANSPORTER,ATP-BINDING PROTEIN"/>
    <property type="match status" value="1"/>
</dbReference>
<dbReference type="InterPro" id="IPR017871">
    <property type="entry name" value="ABC_transporter-like_CS"/>
</dbReference>
<dbReference type="RefSeq" id="WP_328238738.1">
    <property type="nucleotide sequence ID" value="NZ_JAROAS010000052.1"/>
</dbReference>
<dbReference type="PANTHER" id="PTHR42855">
    <property type="entry name" value="ABC TRANSPORTER ATP-BINDING SUBUNIT"/>
    <property type="match status" value="1"/>
</dbReference>
<dbReference type="InterPro" id="IPR027417">
    <property type="entry name" value="P-loop_NTPase"/>
</dbReference>
<feature type="domain" description="ABC transporter" evidence="4">
    <location>
        <begin position="6"/>
        <end position="196"/>
    </location>
</feature>